<feature type="compositionally biased region" description="Polar residues" evidence="2">
    <location>
        <begin position="21"/>
        <end position="42"/>
    </location>
</feature>
<dbReference type="CDD" id="cd18793">
    <property type="entry name" value="SF2_C_SNF"/>
    <property type="match status" value="1"/>
</dbReference>
<dbReference type="Pfam" id="PF00271">
    <property type="entry name" value="Helicase_C"/>
    <property type="match status" value="1"/>
</dbReference>
<evidence type="ECO:0000313" key="6">
    <source>
        <dbReference type="Proteomes" id="UP000039865"/>
    </source>
</evidence>
<keyword evidence="6" id="KW-1185">Reference proteome</keyword>
<dbReference type="PROSITE" id="PS51194">
    <property type="entry name" value="HELICASE_CTER"/>
    <property type="match status" value="1"/>
</dbReference>
<dbReference type="Gene3D" id="3.40.50.10810">
    <property type="entry name" value="Tandem AAA-ATPase domain"/>
    <property type="match status" value="1"/>
</dbReference>
<dbReference type="InterPro" id="IPR038718">
    <property type="entry name" value="SNF2-like_sf"/>
</dbReference>
<dbReference type="InterPro" id="IPR027417">
    <property type="entry name" value="P-loop_NTPase"/>
</dbReference>
<feature type="domain" description="Helicase C-terminal" evidence="4">
    <location>
        <begin position="515"/>
        <end position="675"/>
    </location>
</feature>
<gene>
    <name evidence="5" type="primary">Contig12284.g13119</name>
    <name evidence="5" type="ORF">STYLEM_14267</name>
</gene>
<keyword evidence="1" id="KW-0378">Hydrolase</keyword>
<dbReference type="Pfam" id="PF00176">
    <property type="entry name" value="SNF2-rel_dom"/>
    <property type="match status" value="1"/>
</dbReference>
<evidence type="ECO:0000256" key="1">
    <source>
        <dbReference type="ARBA" id="ARBA00022801"/>
    </source>
</evidence>
<dbReference type="OrthoDB" id="413460at2759"/>
<dbReference type="PANTHER" id="PTHR45629:SF7">
    <property type="entry name" value="DNA EXCISION REPAIR PROTEIN ERCC-6-RELATED"/>
    <property type="match status" value="1"/>
</dbReference>
<dbReference type="OMA" id="INCIVYS"/>
<evidence type="ECO:0000256" key="2">
    <source>
        <dbReference type="SAM" id="MobiDB-lite"/>
    </source>
</evidence>
<evidence type="ECO:0000259" key="3">
    <source>
        <dbReference type="PROSITE" id="PS51192"/>
    </source>
</evidence>
<sequence length="787" mass="92022">MEIKHFSASESTQDEQQDQSILSLKQVDQSKSNGQSGESQAFDSVDWLKPSYLQRNPEKQLQTTSSLGQNTDSIINQAENHNQRQIQAEERIILHRKNDNKNDIQQRDKNIPKEAEEVIPKYILEKLYPHQIQGVKWLYNNYQNNIGCILADDMGLGKTVQISILLGILFNQKLLRQALIVAPATLLDYWYGEIIRWTPEQNMNIQYLNQDLKRRIQVIQVNQKNRTVYLVSPQSLIKHVDHFEQYGKLDLMVIDEGHKAKNIYTQLRKTLKAIYVRKQKVILSGTPVQNNLNEFYSLIDIVQDGILGEYKQFQSDFSKVIDRGLKKNAQFRYLMRAQEKIQELKDVYKPLFLRRTKKEIFQIKSSELSDEPLLPNELPIKTDLVIWIPLNDVQKKIYSLILQEDSVKRVAKQQSKKHIFIIILALKHLCVHPLILLHTFFKDQEAIEDDELDQQVMTIDEDAESIDDRSEATDVIRDDDQKLSLAEKLGLRYIKKQIEDTFDFKDYKKWIRQSNKIKFLFELLNELYSSGHKVLIFSKSKILLNLVENILKYETLYKFLRLDGDVPIPNRDKICQNFNNDPQIFCFLLTNQVSGVGLNLVSADRAVIIDPDWNPANDNQSIDRCYRIGQKRDVIVYRLISTCSVEEKIYRRQVYKSGLSKATLEDTSGNLMKYFDEQDLVELLKYDENDQKCYTLDLINEKHDFQIVETPTNVTHVKFLQQNEIVDGVTDNQILFSREEDQEEPEDQETLIAKRFQQFNGGWSNNASKNRNNMLSGISNRYSFPFQ</sequence>
<accession>A0A078ASP1</accession>
<dbReference type="Gene3D" id="3.40.50.300">
    <property type="entry name" value="P-loop containing nucleotide triphosphate hydrolases"/>
    <property type="match status" value="1"/>
</dbReference>
<protein>
    <submittedName>
        <fullName evidence="5">Dna excision repair protein ercc-6-like</fullName>
    </submittedName>
</protein>
<dbReference type="GO" id="GO:0015616">
    <property type="term" value="F:DNA translocase activity"/>
    <property type="evidence" value="ECO:0007669"/>
    <property type="project" value="TreeGrafter"/>
</dbReference>
<dbReference type="InterPro" id="IPR050496">
    <property type="entry name" value="SNF2_RAD54_helicase_repair"/>
</dbReference>
<proteinExistence type="predicted"/>
<dbReference type="PROSITE" id="PS51192">
    <property type="entry name" value="HELICASE_ATP_BIND_1"/>
    <property type="match status" value="1"/>
</dbReference>
<dbReference type="FunCoup" id="A0A078ASP1">
    <property type="interactions" value="238"/>
</dbReference>
<evidence type="ECO:0000313" key="5">
    <source>
        <dbReference type="EMBL" id="CDW85194.1"/>
    </source>
</evidence>
<dbReference type="InterPro" id="IPR001650">
    <property type="entry name" value="Helicase_C-like"/>
</dbReference>
<dbReference type="GO" id="GO:0016787">
    <property type="term" value="F:hydrolase activity"/>
    <property type="evidence" value="ECO:0007669"/>
    <property type="project" value="UniProtKB-KW"/>
</dbReference>
<dbReference type="AlphaFoldDB" id="A0A078ASP1"/>
<dbReference type="EMBL" id="CCKQ01013523">
    <property type="protein sequence ID" value="CDW85194.1"/>
    <property type="molecule type" value="Genomic_DNA"/>
</dbReference>
<name>A0A078ASP1_STYLE</name>
<feature type="region of interest" description="Disordered" evidence="2">
    <location>
        <begin position="1"/>
        <end position="43"/>
    </location>
</feature>
<dbReference type="InterPro" id="IPR049730">
    <property type="entry name" value="SNF2/RAD54-like_C"/>
</dbReference>
<dbReference type="GO" id="GO:0005524">
    <property type="term" value="F:ATP binding"/>
    <property type="evidence" value="ECO:0007669"/>
    <property type="project" value="InterPro"/>
</dbReference>
<evidence type="ECO:0000259" key="4">
    <source>
        <dbReference type="PROSITE" id="PS51194"/>
    </source>
</evidence>
<dbReference type="Proteomes" id="UP000039865">
    <property type="component" value="Unassembled WGS sequence"/>
</dbReference>
<dbReference type="SMART" id="SM00487">
    <property type="entry name" value="DEXDc"/>
    <property type="match status" value="1"/>
</dbReference>
<dbReference type="InterPro" id="IPR000330">
    <property type="entry name" value="SNF2_N"/>
</dbReference>
<dbReference type="InParanoid" id="A0A078ASP1"/>
<dbReference type="InterPro" id="IPR014001">
    <property type="entry name" value="Helicase_ATP-bd"/>
</dbReference>
<dbReference type="PANTHER" id="PTHR45629">
    <property type="entry name" value="SNF2/RAD54 FAMILY MEMBER"/>
    <property type="match status" value="1"/>
</dbReference>
<organism evidence="5 6">
    <name type="scientific">Stylonychia lemnae</name>
    <name type="common">Ciliate</name>
    <dbReference type="NCBI Taxonomy" id="5949"/>
    <lineage>
        <taxon>Eukaryota</taxon>
        <taxon>Sar</taxon>
        <taxon>Alveolata</taxon>
        <taxon>Ciliophora</taxon>
        <taxon>Intramacronucleata</taxon>
        <taxon>Spirotrichea</taxon>
        <taxon>Stichotrichia</taxon>
        <taxon>Sporadotrichida</taxon>
        <taxon>Oxytrichidae</taxon>
        <taxon>Stylonychinae</taxon>
        <taxon>Stylonychia</taxon>
    </lineage>
</organism>
<feature type="domain" description="Helicase ATP-binding" evidence="3">
    <location>
        <begin position="139"/>
        <end position="305"/>
    </location>
</feature>
<reference evidence="5 6" key="1">
    <citation type="submission" date="2014-06" db="EMBL/GenBank/DDBJ databases">
        <authorList>
            <person name="Swart Estienne"/>
        </authorList>
    </citation>
    <scope>NUCLEOTIDE SEQUENCE [LARGE SCALE GENOMIC DNA]</scope>
    <source>
        <strain evidence="5 6">130c</strain>
    </source>
</reference>
<dbReference type="SMART" id="SM00490">
    <property type="entry name" value="HELICc"/>
    <property type="match status" value="1"/>
</dbReference>
<dbReference type="SUPFAM" id="SSF52540">
    <property type="entry name" value="P-loop containing nucleoside triphosphate hydrolases"/>
    <property type="match status" value="2"/>
</dbReference>